<protein>
    <submittedName>
        <fullName evidence="7">RNA-binding protein squid</fullName>
    </submittedName>
</protein>
<dbReference type="GO" id="GO:0005654">
    <property type="term" value="C:nucleoplasm"/>
    <property type="evidence" value="ECO:0007669"/>
    <property type="project" value="TreeGrafter"/>
</dbReference>
<dbReference type="GO" id="GO:0003723">
    <property type="term" value="F:RNA binding"/>
    <property type="evidence" value="ECO:0007669"/>
    <property type="project" value="UniProtKB-UniRule"/>
</dbReference>
<evidence type="ECO:0000313" key="7">
    <source>
        <dbReference type="WBParaSite" id="GPLIN_001307500"/>
    </source>
</evidence>
<dbReference type="InterPro" id="IPR035979">
    <property type="entry name" value="RBD_domain_sf"/>
</dbReference>
<dbReference type="WBParaSite" id="GPLIN_001307500">
    <property type="protein sequence ID" value="GPLIN_001307500"/>
    <property type="gene ID" value="GPLIN_001307500"/>
</dbReference>
<accession>A0A183CJL9</accession>
<dbReference type="PROSITE" id="PS50102">
    <property type="entry name" value="RRM"/>
    <property type="match status" value="3"/>
</dbReference>
<feature type="domain" description="RRM" evidence="5">
    <location>
        <begin position="153"/>
        <end position="230"/>
    </location>
</feature>
<reference evidence="7" key="3">
    <citation type="submission" date="2016-06" db="UniProtKB">
        <authorList>
            <consortium name="WormBaseParasite"/>
        </authorList>
    </citation>
    <scope>IDENTIFICATION</scope>
</reference>
<comment type="subcellular location">
    <subcellularLocation>
        <location evidence="1">Nucleus</location>
    </subcellularLocation>
</comment>
<dbReference type="InterPro" id="IPR000504">
    <property type="entry name" value="RRM_dom"/>
</dbReference>
<evidence type="ECO:0000256" key="4">
    <source>
        <dbReference type="SAM" id="MobiDB-lite"/>
    </source>
</evidence>
<dbReference type="GO" id="GO:0000785">
    <property type="term" value="C:chromatin"/>
    <property type="evidence" value="ECO:0007669"/>
    <property type="project" value="TreeGrafter"/>
</dbReference>
<feature type="region of interest" description="Disordered" evidence="4">
    <location>
        <begin position="36"/>
        <end position="65"/>
    </location>
</feature>
<reference evidence="6" key="1">
    <citation type="submission" date="2013-12" db="EMBL/GenBank/DDBJ databases">
        <authorList>
            <person name="Aslett M."/>
        </authorList>
    </citation>
    <scope>NUCLEOTIDE SEQUENCE [LARGE SCALE GENOMIC DNA]</scope>
    <source>
        <strain evidence="6">Lindley</strain>
    </source>
</reference>
<evidence type="ECO:0000256" key="3">
    <source>
        <dbReference type="PROSITE-ProRule" id="PRU00176"/>
    </source>
</evidence>
<organism evidence="6 7">
    <name type="scientific">Globodera pallida</name>
    <name type="common">Potato cyst nematode worm</name>
    <name type="synonym">Heterodera pallida</name>
    <dbReference type="NCBI Taxonomy" id="36090"/>
    <lineage>
        <taxon>Eukaryota</taxon>
        <taxon>Metazoa</taxon>
        <taxon>Ecdysozoa</taxon>
        <taxon>Nematoda</taxon>
        <taxon>Chromadorea</taxon>
        <taxon>Rhabditida</taxon>
        <taxon>Tylenchina</taxon>
        <taxon>Tylenchomorpha</taxon>
        <taxon>Tylenchoidea</taxon>
        <taxon>Heteroderidae</taxon>
        <taxon>Heteroderinae</taxon>
        <taxon>Globodera</taxon>
    </lineage>
</organism>
<proteinExistence type="predicted"/>
<evidence type="ECO:0000256" key="2">
    <source>
        <dbReference type="ARBA" id="ARBA00023242"/>
    </source>
</evidence>
<evidence type="ECO:0000256" key="1">
    <source>
        <dbReference type="ARBA" id="ARBA00004123"/>
    </source>
</evidence>
<dbReference type="AlphaFoldDB" id="A0A183CJL9"/>
<dbReference type="Proteomes" id="UP000050741">
    <property type="component" value="Unassembled WGS sequence"/>
</dbReference>
<evidence type="ECO:0000313" key="6">
    <source>
        <dbReference type="Proteomes" id="UP000050741"/>
    </source>
</evidence>
<dbReference type="Gene3D" id="3.30.70.330">
    <property type="match status" value="3"/>
</dbReference>
<feature type="region of interest" description="Disordered" evidence="4">
    <location>
        <begin position="264"/>
        <end position="288"/>
    </location>
</feature>
<reference evidence="6" key="2">
    <citation type="submission" date="2014-05" db="EMBL/GenBank/DDBJ databases">
        <title>The genome and life-stage specific transcriptomes of Globodera pallida elucidate key aspects of plant parasitism by a cyst nematode.</title>
        <authorList>
            <person name="Cotton J.A."/>
            <person name="Lilley C.J."/>
            <person name="Jones L.M."/>
            <person name="Kikuchi T."/>
            <person name="Reid A.J."/>
            <person name="Thorpe P."/>
            <person name="Tsai I.J."/>
            <person name="Beasley H."/>
            <person name="Blok V."/>
            <person name="Cock P.J.A."/>
            <person name="Van den Akker S.E."/>
            <person name="Holroyd N."/>
            <person name="Hunt M."/>
            <person name="Mantelin S."/>
            <person name="Naghra H."/>
            <person name="Pain A."/>
            <person name="Palomares-Rius J.E."/>
            <person name="Zarowiecki M."/>
            <person name="Berriman M."/>
            <person name="Jones J.T."/>
            <person name="Urwin P.E."/>
        </authorList>
    </citation>
    <scope>NUCLEOTIDE SEQUENCE [LARGE SCALE GENOMIC DNA]</scope>
    <source>
        <strain evidence="6">Lindley</strain>
    </source>
</reference>
<dbReference type="InterPro" id="IPR012677">
    <property type="entry name" value="Nucleotide-bd_a/b_plait_sf"/>
</dbReference>
<dbReference type="PANTHER" id="PTHR48033:SF10">
    <property type="entry name" value="RNA-BINDING PROTEIN SQUID"/>
    <property type="match status" value="1"/>
</dbReference>
<name>A0A183CJL9_GLOPA</name>
<feature type="region of interest" description="Disordered" evidence="4">
    <location>
        <begin position="595"/>
        <end position="619"/>
    </location>
</feature>
<keyword evidence="2" id="KW-0539">Nucleus</keyword>
<feature type="region of interest" description="Disordered" evidence="4">
    <location>
        <begin position="344"/>
        <end position="366"/>
    </location>
</feature>
<dbReference type="SMART" id="SM00360">
    <property type="entry name" value="RRM"/>
    <property type="match status" value="3"/>
</dbReference>
<keyword evidence="3" id="KW-0694">RNA-binding</keyword>
<feature type="domain" description="RRM" evidence="5">
    <location>
        <begin position="405"/>
        <end position="482"/>
    </location>
</feature>
<feature type="compositionally biased region" description="Basic residues" evidence="4">
    <location>
        <begin position="349"/>
        <end position="365"/>
    </location>
</feature>
<feature type="region of interest" description="Disordered" evidence="4">
    <location>
        <begin position="518"/>
        <end position="539"/>
    </location>
</feature>
<sequence length="639" mass="69854">MASQAMNDVQKVNTAIKEELDSNGFIDEQQKHLNGLTLDDVGGGDGTETATDDDTTKNETNGKGNEEKKIFCGGISYETSNEDLTLFFGQYGKVKEVQVKYDRMTGRSRGFAFVEFDTVAACQASLVQREQVIKGKQCEIKPAKSREIGYMNKKVFVGGLPGDFPEEELRKHFTQYGKVEEIEWPFDKQSRTRKNFAFVVFDDEESADRAAALPKQHFASRECDVKKAVPQSKRSTFLRAGNMMRNAFIGGIGGGGTVHASIGAGGGGNAIRGGPHHHHHHHQQQQQMPLYPNAASAAAYAHWYYNAAAAAAYGAGWYTTTAPAGGNAAASAAATPTAAAWFNGQHHQQQQHHHHHQQQQHHHQHNNAAAGMWNNNAHAQSAAVAHHQSCEIKPAKSREIGYMNKKVFVGGLPGDFPEEELRKHFTQYGKVEEIEWPFDKQSRTRKNFAFVVFDDEESADRAAALPKQHFASRECDVKKAVPQSKRSTFLRAGNMMRNAFIGGIGGGGTVHASIGAGGGGNAIRGGPHHHHHHQQQQQMPLYPNAASAAAYAHWYYNAAAAAAYGAGWYTTTAPAGGNAAASAAATPTAAAWFNGQHHQQQQHHHHHHQQQHHHQHNTRGGRNVEQQCACAIRCCCTSP</sequence>
<dbReference type="SUPFAM" id="SSF54928">
    <property type="entry name" value="RNA-binding domain, RBD"/>
    <property type="match status" value="3"/>
</dbReference>
<feature type="compositionally biased region" description="Basic residues" evidence="4">
    <location>
        <begin position="274"/>
        <end position="283"/>
    </location>
</feature>
<dbReference type="PANTHER" id="PTHR48033">
    <property type="entry name" value="RNA-BINDING (RRM/RBD/RNP MOTIFS) FAMILY PROTEIN"/>
    <property type="match status" value="1"/>
</dbReference>
<feature type="domain" description="RRM" evidence="5">
    <location>
        <begin position="68"/>
        <end position="145"/>
    </location>
</feature>
<dbReference type="Pfam" id="PF00076">
    <property type="entry name" value="RRM_1"/>
    <property type="match status" value="3"/>
</dbReference>
<evidence type="ECO:0000259" key="5">
    <source>
        <dbReference type="PROSITE" id="PS50102"/>
    </source>
</evidence>
<feature type="compositionally biased region" description="Basic residues" evidence="4">
    <location>
        <begin position="600"/>
        <end position="619"/>
    </location>
</feature>
<keyword evidence="6" id="KW-1185">Reference proteome</keyword>
<dbReference type="GO" id="GO:0010468">
    <property type="term" value="P:regulation of gene expression"/>
    <property type="evidence" value="ECO:0007669"/>
    <property type="project" value="TreeGrafter"/>
</dbReference>